<dbReference type="Proteomes" id="UP001208540">
    <property type="component" value="Unassembled WGS sequence"/>
</dbReference>
<evidence type="ECO:0000313" key="1">
    <source>
        <dbReference type="EMBL" id="MCW7525378.1"/>
    </source>
</evidence>
<comment type="caution">
    <text evidence="2">The sequence shown here is derived from an EMBL/GenBank/DDBJ whole genome shotgun (WGS) entry which is preliminary data.</text>
</comment>
<evidence type="ECO:0000313" key="2">
    <source>
        <dbReference type="EMBL" id="MCW7529245.1"/>
    </source>
</evidence>
<protein>
    <recommendedName>
        <fullName evidence="5">DUF4365 domain-containing protein</fullName>
    </recommendedName>
</protein>
<accession>A0AAW5VGG1</accession>
<evidence type="ECO:0000313" key="4">
    <source>
        <dbReference type="Proteomes" id="UP001208912"/>
    </source>
</evidence>
<reference evidence="2 4" key="1">
    <citation type="submission" date="2022-06" db="EMBL/GenBank/DDBJ databases">
        <title>Leptospira isolates from biofilms formed at urban environments.</title>
        <authorList>
            <person name="Ribeiro P.S."/>
            <person name="Sousa T."/>
            <person name="Carvalho N."/>
            <person name="Aburjaile F."/>
            <person name="Neves F."/>
            <person name="Oliveira D."/>
            <person name="Blanco L."/>
            <person name="Lima J."/>
            <person name="Costa F."/>
            <person name="Brenig B."/>
            <person name="Soares S."/>
            <person name="Ramos R."/>
            <person name="Goes-Neto A."/>
            <person name="Matiuzzi M."/>
            <person name="Azevedo V."/>
            <person name="Ristow P."/>
        </authorList>
    </citation>
    <scope>NUCLEOTIDE SEQUENCE</scope>
    <source>
        <strain evidence="1 4">VSF19</strain>
        <strain evidence="2">VSF20</strain>
    </source>
</reference>
<evidence type="ECO:0000313" key="3">
    <source>
        <dbReference type="Proteomes" id="UP001208540"/>
    </source>
</evidence>
<evidence type="ECO:0008006" key="5">
    <source>
        <dbReference type="Google" id="ProtNLM"/>
    </source>
</evidence>
<organism evidence="2 3">
    <name type="scientific">Leptospira soteropolitanensis</name>
    <dbReference type="NCBI Taxonomy" id="2950025"/>
    <lineage>
        <taxon>Bacteria</taxon>
        <taxon>Pseudomonadati</taxon>
        <taxon>Spirochaetota</taxon>
        <taxon>Spirochaetia</taxon>
        <taxon>Leptospirales</taxon>
        <taxon>Leptospiraceae</taxon>
        <taxon>Leptospira</taxon>
    </lineage>
</organism>
<gene>
    <name evidence="1" type="ORF">ND861_03395</name>
    <name evidence="2" type="ORF">ND862_03395</name>
</gene>
<dbReference type="RefSeq" id="WP_265350709.1">
    <property type="nucleotide sequence ID" value="NZ_JAMQPL010000001.1"/>
</dbReference>
<sequence length="231" mass="27315">MSNENIEHDGITSLRIFLGKSKIISAKINEGEKDLSWDGHLNFFKKPYHNGKKKLLFGRIPIQVKCSNRDYKETEKFSLEKADLNNYLNDGGILFIKSIYREITEYKIYVKLLLPLNIKEILSKSPADKDTVSVELKLVRNIEEFETYCKHFLENQPLQRNLKNYLNINELKNKNTKLIVKTIQRKGNEIEYLSLAELINEELNKFFDTLSVEEQKIFKSWPIWNLRKFHN</sequence>
<dbReference type="AlphaFoldDB" id="A0AAW5VGG1"/>
<dbReference type="EMBL" id="JAMQPM010000001">
    <property type="protein sequence ID" value="MCW7525378.1"/>
    <property type="molecule type" value="Genomic_DNA"/>
</dbReference>
<dbReference type="Proteomes" id="UP001208912">
    <property type="component" value="Unassembled WGS sequence"/>
</dbReference>
<keyword evidence="4" id="KW-1185">Reference proteome</keyword>
<proteinExistence type="predicted"/>
<name>A0AAW5VGG1_9LEPT</name>
<dbReference type="EMBL" id="JAMQPL010000001">
    <property type="protein sequence ID" value="MCW7529245.1"/>
    <property type="molecule type" value="Genomic_DNA"/>
</dbReference>